<dbReference type="PANTHER" id="PTHR46797">
    <property type="entry name" value="HTH-TYPE TRANSCRIPTIONAL REGULATOR"/>
    <property type="match status" value="1"/>
</dbReference>
<keyword evidence="1" id="KW-0238">DNA-binding</keyword>
<dbReference type="PROSITE" id="PS50943">
    <property type="entry name" value="HTH_CROC1"/>
    <property type="match status" value="1"/>
</dbReference>
<dbReference type="SUPFAM" id="SSF47413">
    <property type="entry name" value="lambda repressor-like DNA-binding domains"/>
    <property type="match status" value="1"/>
</dbReference>
<feature type="domain" description="HTH cro/C1-type" evidence="2">
    <location>
        <begin position="7"/>
        <end position="61"/>
    </location>
</feature>
<keyword evidence="3" id="KW-0614">Plasmid</keyword>
<dbReference type="Pfam" id="PF01381">
    <property type="entry name" value="HTH_3"/>
    <property type="match status" value="1"/>
</dbReference>
<reference evidence="3 4" key="1">
    <citation type="submission" date="2024-02" db="EMBL/GenBank/DDBJ databases">
        <title>Complete sequences of two Paenibacillus sp. strains and one Lysinibacillus strain isolated from the environment on STAA medium highlight biotechnological potential.</title>
        <authorList>
            <person name="Attere S.A."/>
            <person name="Piche L.C."/>
            <person name="Intertaglia L."/>
            <person name="Lami R."/>
            <person name="Charette S.J."/>
            <person name="Vincent A.T."/>
        </authorList>
    </citation>
    <scope>NUCLEOTIDE SEQUENCE [LARGE SCALE GENOMIC DNA]</scope>
    <source>
        <strain evidence="3 4">Y5S-7</strain>
        <plasmid evidence="3 4">pY5S7-2</plasmid>
    </source>
</reference>
<dbReference type="PANTHER" id="PTHR46797:SF11">
    <property type="entry name" value="HTH-TYPE TRANSCRIPTIONAL REGULATOR PUUR"/>
    <property type="match status" value="1"/>
</dbReference>
<evidence type="ECO:0000256" key="1">
    <source>
        <dbReference type="ARBA" id="ARBA00023125"/>
    </source>
</evidence>
<dbReference type="GO" id="GO:0003677">
    <property type="term" value="F:DNA binding"/>
    <property type="evidence" value="ECO:0007669"/>
    <property type="project" value="UniProtKB-KW"/>
</dbReference>
<name>A0ABD8B2U5_PAEAM</name>
<dbReference type="CDD" id="cd00093">
    <property type="entry name" value="HTH_XRE"/>
    <property type="match status" value="1"/>
</dbReference>
<dbReference type="Gene3D" id="1.10.260.40">
    <property type="entry name" value="lambda repressor-like DNA-binding domains"/>
    <property type="match status" value="1"/>
</dbReference>
<dbReference type="AlphaFoldDB" id="A0ABD8B2U5"/>
<protein>
    <submittedName>
        <fullName evidence="3">Helix-turn-helix transcriptional regulator</fullName>
    </submittedName>
</protein>
<proteinExistence type="predicted"/>
<dbReference type="EMBL" id="CP145894">
    <property type="protein sequence ID" value="WWP24165.1"/>
    <property type="molecule type" value="Genomic_DNA"/>
</dbReference>
<evidence type="ECO:0000313" key="3">
    <source>
        <dbReference type="EMBL" id="WWP24165.1"/>
    </source>
</evidence>
<evidence type="ECO:0000313" key="4">
    <source>
        <dbReference type="Proteomes" id="UP001364764"/>
    </source>
</evidence>
<dbReference type="SMART" id="SM00530">
    <property type="entry name" value="HTH_XRE"/>
    <property type="match status" value="1"/>
</dbReference>
<sequence length="107" mass="12289">MDLGKQLRTIRKKRDLTLHRAHELTNISAATLSQWENNKVLPLMANLEKYAQGLGIDVWDIFISETEMDSEFGYSPSEIQLIEYYRQLSPEDQGHIIAILESLAKKA</sequence>
<evidence type="ECO:0000259" key="2">
    <source>
        <dbReference type="PROSITE" id="PS50943"/>
    </source>
</evidence>
<dbReference type="RefSeq" id="WP_338709256.1">
    <property type="nucleotide sequence ID" value="NZ_CP145894.1"/>
</dbReference>
<dbReference type="InterPro" id="IPR010982">
    <property type="entry name" value="Lambda_DNA-bd_dom_sf"/>
</dbReference>
<accession>A0ABD8B2U5</accession>
<geneLocation type="plasmid" evidence="3 4">
    <name>pY5S7-2</name>
</geneLocation>
<dbReference type="GeneID" id="93480183"/>
<organism evidence="3 4">
    <name type="scientific">Paenibacillus amylolyticus</name>
    <dbReference type="NCBI Taxonomy" id="1451"/>
    <lineage>
        <taxon>Bacteria</taxon>
        <taxon>Bacillati</taxon>
        <taxon>Bacillota</taxon>
        <taxon>Bacilli</taxon>
        <taxon>Bacillales</taxon>
        <taxon>Paenibacillaceae</taxon>
        <taxon>Paenibacillus</taxon>
    </lineage>
</organism>
<dbReference type="Proteomes" id="UP001364764">
    <property type="component" value="Plasmid pY5S7-2"/>
</dbReference>
<dbReference type="InterPro" id="IPR001387">
    <property type="entry name" value="Cro/C1-type_HTH"/>
</dbReference>
<gene>
    <name evidence="3" type="ORF">V6668_31920</name>
</gene>
<dbReference type="InterPro" id="IPR050807">
    <property type="entry name" value="TransReg_Diox_bact_type"/>
</dbReference>